<comment type="caution">
    <text evidence="3">The sequence shown here is derived from an EMBL/GenBank/DDBJ whole genome shotgun (WGS) entry which is preliminary data.</text>
</comment>
<dbReference type="EMBL" id="AGEJ01000009">
    <property type="protein sequence ID" value="EMD17231.1"/>
    <property type="molecule type" value="Genomic_DNA"/>
</dbReference>
<dbReference type="RefSeq" id="WP_004801690.1">
    <property type="nucleotide sequence ID" value="NZ_AUGJ01000003.1"/>
</dbReference>
<dbReference type="AlphaFoldDB" id="M2Q4Q2"/>
<protein>
    <submittedName>
        <fullName evidence="3">X-X-X-Leu-X-X-Gly heptad repeats protein</fullName>
    </submittedName>
</protein>
<sequence length="777" mass="84300">MKKKIMTALTAGITASMIASVPVMAYEKEETVYTKTDKDGNVTYQVVSEHLSSSKKETINDYSDLENIKNISGDEKYIKNGENISWSSKGEDIFYQGKLSKQLPLKIKTTYKLNGKEVKPSDVDGQKGKVEITFDYINNEVHDYKGQKIYTPFVVVLASTLPSDTNKNITVTNGKVVNNGKNNVIIGLAAPGLYESFNKKEKLKDLNHITISFDTTDFSLKSFYMAATPKLLESKDINKVLDKIDGSFNSIDDLKKATDQLVLGSNELTKGTSQLKEGTKVLDNATKNLNNGTQVYYSKIKEASSGASKISGNSEQLRKGSYALVDGLKQFYGNKDNLNQLLDAVKRLSTGANDLNNAVNSNSSTTLSDGTKQLLDQVKDSAYQSAAYGIKASVSKKIAGSLSQEALNKQSAAIKEMAEATSELTKLETLSGLIKELQKKSQQIQKSIDEGQQKIDAAMKQKKALESQISVEQDASKKAALQKTLDTVNAGINAGTQAIEAAKSSLTAVITTIKTLQSSSANPTASSLSAAKTRFDNAQKALKALQDATKDAPKASAILSMDDTKLASMVKNYYENYYLKGKSVPESVDGGIYKGLQDAKAFDTITKTFGLLNNYQGNIDKISQGIKQLAQGTSQLQNAVNSSIPKLTGGIAALFNGSVSLDKGIRQYTQGVDTLADGIGQLASAFLQITNGTAKLSNASTQLSKGADRLDQGAKKLSRGISQYKSQGIDKLTQSLDDLKNDSNKVKQLVQYGKDYQYTKTNKDAQYETKFIYIIQE</sequence>
<evidence type="ECO:0000256" key="2">
    <source>
        <dbReference type="SAM" id="SignalP"/>
    </source>
</evidence>
<accession>M2Q4Q2</accession>
<evidence type="ECO:0000313" key="4">
    <source>
        <dbReference type="Proteomes" id="UP000011758"/>
    </source>
</evidence>
<feature type="signal peptide" evidence="2">
    <location>
        <begin position="1"/>
        <end position="25"/>
    </location>
</feature>
<evidence type="ECO:0000256" key="1">
    <source>
        <dbReference type="SAM" id="Coils"/>
    </source>
</evidence>
<keyword evidence="1" id="KW-0175">Coiled coil</keyword>
<dbReference type="Gene3D" id="1.10.287.950">
    <property type="entry name" value="Methyl-accepting chemotaxis protein"/>
    <property type="match status" value="2"/>
</dbReference>
<dbReference type="SUPFAM" id="SSF58104">
    <property type="entry name" value="Methyl-accepting chemotaxis protein (MCP) signaling domain"/>
    <property type="match status" value="1"/>
</dbReference>
<keyword evidence="4" id="KW-1185">Reference proteome</keyword>
<dbReference type="STRING" id="999415.HMPREF9943_00489"/>
<gene>
    <name evidence="3" type="ORF">HMPREF9943_00489</name>
</gene>
<keyword evidence="2" id="KW-0732">Signal</keyword>
<organism evidence="3 4">
    <name type="scientific">Eggerthia catenaformis OT 569 = DSM 20559</name>
    <dbReference type="NCBI Taxonomy" id="999415"/>
    <lineage>
        <taxon>Bacteria</taxon>
        <taxon>Bacillati</taxon>
        <taxon>Bacillota</taxon>
        <taxon>Erysipelotrichia</taxon>
        <taxon>Erysipelotrichales</taxon>
        <taxon>Coprobacillaceae</taxon>
        <taxon>Eggerthia</taxon>
    </lineage>
</organism>
<feature type="chain" id="PRO_5039420124" evidence="2">
    <location>
        <begin position="26"/>
        <end position="777"/>
    </location>
</feature>
<dbReference type="eggNOG" id="COG1511">
    <property type="taxonomic scope" value="Bacteria"/>
</dbReference>
<dbReference type="OrthoDB" id="9815841at2"/>
<proteinExistence type="predicted"/>
<dbReference type="BioCyc" id="ECAT999415-HMP:GTTI-506-MONOMER"/>
<dbReference type="Proteomes" id="UP000011758">
    <property type="component" value="Unassembled WGS sequence"/>
</dbReference>
<dbReference type="PATRIC" id="fig|999415.3.peg.488"/>
<reference evidence="3 4" key="1">
    <citation type="submission" date="2013-02" db="EMBL/GenBank/DDBJ databases">
        <title>The Genome Sequence of Lactobacillus catenaformis F0143.</title>
        <authorList>
            <consortium name="The Broad Institute Genome Sequencing Platform"/>
            <person name="Earl A."/>
            <person name="Ward D."/>
            <person name="Feldgarden M."/>
            <person name="Gevers D."/>
            <person name="Izard J."/>
            <person name="Blanton J.M."/>
            <person name="Mathney J."/>
            <person name="Dewhirst F.E."/>
            <person name="Young S.K."/>
            <person name="Zeng Q."/>
            <person name="Gargeya S."/>
            <person name="Fitzgerald M."/>
            <person name="Haas B."/>
            <person name="Abouelleil A."/>
            <person name="Alvarado L."/>
            <person name="Arachchi H.M."/>
            <person name="Berlin A."/>
            <person name="Chapman S.B."/>
            <person name="Gearin G."/>
            <person name="Goldberg J."/>
            <person name="Griggs A."/>
            <person name="Gujja S."/>
            <person name="Hansen M."/>
            <person name="Heiman D."/>
            <person name="Howarth C."/>
            <person name="Larimer J."/>
            <person name="Lui A."/>
            <person name="MacDonald P.J.P."/>
            <person name="McCowen C."/>
            <person name="Montmayeur A."/>
            <person name="Murphy C."/>
            <person name="Neiman D."/>
            <person name="Pearson M."/>
            <person name="Priest M."/>
            <person name="Roberts A."/>
            <person name="Saif S."/>
            <person name="Shea T."/>
            <person name="Sisk P."/>
            <person name="Stolte C."/>
            <person name="Sykes S."/>
            <person name="Wortman J."/>
            <person name="Nusbaum C."/>
            <person name="Birren B."/>
        </authorList>
    </citation>
    <scope>NUCLEOTIDE SEQUENCE [LARGE SCALE GENOMIC DNA]</scope>
    <source>
        <strain evidence="3 4">OT 569</strain>
    </source>
</reference>
<feature type="coiled-coil region" evidence="1">
    <location>
        <begin position="427"/>
        <end position="475"/>
    </location>
</feature>
<evidence type="ECO:0000313" key="3">
    <source>
        <dbReference type="EMBL" id="EMD17231.1"/>
    </source>
</evidence>
<name>M2Q4Q2_9FIRM</name>